<dbReference type="RefSeq" id="WP_221919724.1">
    <property type="nucleotide sequence ID" value="NZ_CP173660.1"/>
</dbReference>
<comment type="caution">
    <text evidence="3">The sequence shown here is derived from an EMBL/GenBank/DDBJ whole genome shotgun (WGS) entry which is preliminary data.</text>
</comment>
<dbReference type="EMBL" id="VIRV01000007">
    <property type="protein sequence ID" value="MBY0758772.1"/>
    <property type="molecule type" value="Genomic_DNA"/>
</dbReference>
<proteinExistence type="predicted"/>
<evidence type="ECO:0000313" key="4">
    <source>
        <dbReference type="Proteomes" id="UP000779049"/>
    </source>
</evidence>
<evidence type="ECO:0000313" key="3">
    <source>
        <dbReference type="EMBL" id="MBY0758772.1"/>
    </source>
</evidence>
<organism evidence="3 4">
    <name type="scientific">Sellimonas caecigallum</name>
    <dbReference type="NCBI Taxonomy" id="2592333"/>
    <lineage>
        <taxon>Bacteria</taxon>
        <taxon>Bacillati</taxon>
        <taxon>Bacillota</taxon>
        <taxon>Clostridia</taxon>
        <taxon>Lachnospirales</taxon>
        <taxon>Lachnospiraceae</taxon>
        <taxon>Sellimonas</taxon>
    </lineage>
</organism>
<dbReference type="Pfam" id="PF07811">
    <property type="entry name" value="TadE"/>
    <property type="match status" value="1"/>
</dbReference>
<sequence>MVRKKYQRGSFTVEAAILTSMILFILYGIILILFYYHDKNILTGAAYETAAVAARKNSMEPPFQEEDIEKLLKERISGKMIFFRGAEVQSECQNNYVWISVQASRNIMRIKAEVTSAVTEPQKKIRDIRKLEKIPQKSDGK</sequence>
<evidence type="ECO:0000259" key="2">
    <source>
        <dbReference type="Pfam" id="PF07811"/>
    </source>
</evidence>
<keyword evidence="1" id="KW-0812">Transmembrane</keyword>
<evidence type="ECO:0000256" key="1">
    <source>
        <dbReference type="SAM" id="Phobius"/>
    </source>
</evidence>
<keyword evidence="4" id="KW-1185">Reference proteome</keyword>
<keyword evidence="1" id="KW-1133">Transmembrane helix</keyword>
<dbReference type="InterPro" id="IPR012495">
    <property type="entry name" value="TadE-like_dom"/>
</dbReference>
<dbReference type="Proteomes" id="UP000779049">
    <property type="component" value="Unassembled WGS sequence"/>
</dbReference>
<gene>
    <name evidence="3" type="ORF">FLB61_06690</name>
</gene>
<name>A0ABS7L719_9FIRM</name>
<protein>
    <submittedName>
        <fullName evidence="3">Pilus assembly protein</fullName>
    </submittedName>
</protein>
<feature type="transmembrane region" description="Helical" evidence="1">
    <location>
        <begin position="12"/>
        <end position="36"/>
    </location>
</feature>
<reference evidence="3 4" key="1">
    <citation type="journal article" date="2020" name="New Microbes New Infect">
        <title>Sellimonas caecigallum sp. nov., description and genome sequence of a new member of the Sellimonas genus isolated from the cecum of feral chicken.</title>
        <authorList>
            <person name="Wongkuna S."/>
            <person name="Ghimire S."/>
            <person name="Antony L."/>
            <person name="Chankhamhaengdecha S."/>
            <person name="Janvilisri T."/>
            <person name="Scaria J."/>
        </authorList>
    </citation>
    <scope>NUCLEOTIDE SEQUENCE [LARGE SCALE GENOMIC DNA]</scope>
    <source>
        <strain evidence="3 4">SW451</strain>
    </source>
</reference>
<keyword evidence="1" id="KW-0472">Membrane</keyword>
<feature type="domain" description="TadE-like" evidence="2">
    <location>
        <begin position="9"/>
        <end position="50"/>
    </location>
</feature>
<accession>A0ABS7L719</accession>